<feature type="region of interest" description="Disordered" evidence="1">
    <location>
        <begin position="1"/>
        <end position="25"/>
    </location>
</feature>
<reference evidence="2 3" key="1">
    <citation type="submission" date="2020-09" db="EMBL/GenBank/DDBJ databases">
        <title>De no assembly of potato wild relative species, Solanum commersonii.</title>
        <authorList>
            <person name="Cho K."/>
        </authorList>
    </citation>
    <scope>NUCLEOTIDE SEQUENCE [LARGE SCALE GENOMIC DNA]</scope>
    <source>
        <strain evidence="2">LZ3.2</strain>
        <tissue evidence="2">Leaf</tissue>
    </source>
</reference>
<dbReference type="EMBL" id="JACXVP010000007">
    <property type="protein sequence ID" value="KAG5595181.1"/>
    <property type="molecule type" value="Genomic_DNA"/>
</dbReference>
<evidence type="ECO:0000256" key="1">
    <source>
        <dbReference type="SAM" id="MobiDB-lite"/>
    </source>
</evidence>
<accession>A0A9J5Y4Q8</accession>
<keyword evidence="3" id="KW-1185">Reference proteome</keyword>
<evidence type="ECO:0000313" key="3">
    <source>
        <dbReference type="Proteomes" id="UP000824120"/>
    </source>
</evidence>
<comment type="caution">
    <text evidence="2">The sequence shown here is derived from an EMBL/GenBank/DDBJ whole genome shotgun (WGS) entry which is preliminary data.</text>
</comment>
<name>A0A9J5Y4Q8_SOLCO</name>
<dbReference type="AlphaFoldDB" id="A0A9J5Y4Q8"/>
<proteinExistence type="predicted"/>
<sequence>MGVGRHKVQLERVNHSPSPTHSARDSEWAKAEVVLHAASGCPKGTHLILVVHSLILFSGVAGLNSGSWVKSKHGVELANHSAIRLKSHLAFNSVLTVMLNSITFDENRYVTECIRYPAERLLVRPIFREREVVKLRLLNGWPVGVGPLEVQLERVNPSPSPTHSSQECEWAKAEVVLHAARRCSRGTHLILGKFLEREFTPTIV</sequence>
<gene>
    <name evidence="2" type="ORF">H5410_036413</name>
</gene>
<dbReference type="Proteomes" id="UP000824120">
    <property type="component" value="Chromosome 7"/>
</dbReference>
<organism evidence="2 3">
    <name type="scientific">Solanum commersonii</name>
    <name type="common">Commerson's wild potato</name>
    <name type="synonym">Commerson's nightshade</name>
    <dbReference type="NCBI Taxonomy" id="4109"/>
    <lineage>
        <taxon>Eukaryota</taxon>
        <taxon>Viridiplantae</taxon>
        <taxon>Streptophyta</taxon>
        <taxon>Embryophyta</taxon>
        <taxon>Tracheophyta</taxon>
        <taxon>Spermatophyta</taxon>
        <taxon>Magnoliopsida</taxon>
        <taxon>eudicotyledons</taxon>
        <taxon>Gunneridae</taxon>
        <taxon>Pentapetalae</taxon>
        <taxon>asterids</taxon>
        <taxon>lamiids</taxon>
        <taxon>Solanales</taxon>
        <taxon>Solanaceae</taxon>
        <taxon>Solanoideae</taxon>
        <taxon>Solaneae</taxon>
        <taxon>Solanum</taxon>
    </lineage>
</organism>
<protein>
    <submittedName>
        <fullName evidence="2">Uncharacterized protein</fullName>
    </submittedName>
</protein>
<evidence type="ECO:0000313" key="2">
    <source>
        <dbReference type="EMBL" id="KAG5595181.1"/>
    </source>
</evidence>